<dbReference type="EMBL" id="JARBHB010000008">
    <property type="protein sequence ID" value="KAJ8877981.1"/>
    <property type="molecule type" value="Genomic_DNA"/>
</dbReference>
<reference evidence="1 2" key="1">
    <citation type="submission" date="2023-02" db="EMBL/GenBank/DDBJ databases">
        <title>LHISI_Scaffold_Assembly.</title>
        <authorList>
            <person name="Stuart O.P."/>
            <person name="Cleave R."/>
            <person name="Magrath M.J.L."/>
            <person name="Mikheyev A.S."/>
        </authorList>
    </citation>
    <scope>NUCLEOTIDE SEQUENCE [LARGE SCALE GENOMIC DNA]</scope>
    <source>
        <strain evidence="1">Daus_M_001</strain>
        <tissue evidence="1">Leg muscle</tissue>
    </source>
</reference>
<evidence type="ECO:0000313" key="1">
    <source>
        <dbReference type="EMBL" id="KAJ8877981.1"/>
    </source>
</evidence>
<accession>A0ABQ9H105</accession>
<protein>
    <submittedName>
        <fullName evidence="1">Uncharacterized protein</fullName>
    </submittedName>
</protein>
<proteinExistence type="predicted"/>
<keyword evidence="2" id="KW-1185">Reference proteome</keyword>
<name>A0ABQ9H105_9NEOP</name>
<comment type="caution">
    <text evidence="1">The sequence shown here is derived from an EMBL/GenBank/DDBJ whole genome shotgun (WGS) entry which is preliminary data.</text>
</comment>
<gene>
    <name evidence="1" type="ORF">PR048_022444</name>
</gene>
<dbReference type="Proteomes" id="UP001159363">
    <property type="component" value="Chromosome 7"/>
</dbReference>
<evidence type="ECO:0000313" key="2">
    <source>
        <dbReference type="Proteomes" id="UP001159363"/>
    </source>
</evidence>
<sequence>MRNLVQRRTSLECVCGMGGRECVVPDELKDTMNVVAWSPLKHFRLVECELNLGGTCDSRAEHLPRREHGARAATFRHTGRRTAEPLPTRATARLPPRLTGFNPRECQPRIFASGTRSELCRWLADFLGNLSFTPQFHSSAATFSPHFTLIGSQDLVVKSRPNLPTQHKSRHRLGKVTEFQRRGGASDDAVCFTDRLRAQASFPIGCRVWRKFPC</sequence>
<organism evidence="1 2">
    <name type="scientific">Dryococelus australis</name>
    <dbReference type="NCBI Taxonomy" id="614101"/>
    <lineage>
        <taxon>Eukaryota</taxon>
        <taxon>Metazoa</taxon>
        <taxon>Ecdysozoa</taxon>
        <taxon>Arthropoda</taxon>
        <taxon>Hexapoda</taxon>
        <taxon>Insecta</taxon>
        <taxon>Pterygota</taxon>
        <taxon>Neoptera</taxon>
        <taxon>Polyneoptera</taxon>
        <taxon>Phasmatodea</taxon>
        <taxon>Verophasmatodea</taxon>
        <taxon>Anareolatae</taxon>
        <taxon>Phasmatidae</taxon>
        <taxon>Eurycanthinae</taxon>
        <taxon>Dryococelus</taxon>
    </lineage>
</organism>